<reference evidence="1 2" key="1">
    <citation type="submission" date="2017-04" db="EMBL/GenBank/DDBJ databases">
        <title>Novel microbial lineages endemic to geothermal iron-oxide mats fill important gaps in the evolutionary history of Archaea.</title>
        <authorList>
            <person name="Jay Z.J."/>
            <person name="Beam J.P."/>
            <person name="Dlakic M."/>
            <person name="Rusch D.B."/>
            <person name="Kozubal M.A."/>
            <person name="Inskeep W.P."/>
        </authorList>
    </citation>
    <scope>NUCLEOTIDE SEQUENCE [LARGE SCALE GENOMIC DNA]</scope>
    <source>
        <strain evidence="1">ECH_B_SAG-F08</strain>
    </source>
</reference>
<evidence type="ECO:0000313" key="1">
    <source>
        <dbReference type="EMBL" id="PSO00021.1"/>
    </source>
</evidence>
<gene>
    <name evidence="1" type="ORF">B9Q11_00340</name>
</gene>
<proteinExistence type="predicted"/>
<organism evidence="1 2">
    <name type="scientific">Candidatus Marsarchaeota G2 archaeon ECH_B_SAG-F08</name>
    <dbReference type="NCBI Taxonomy" id="1978165"/>
    <lineage>
        <taxon>Archaea</taxon>
        <taxon>Candidatus Marsarchaeota</taxon>
        <taxon>Candidatus Marsarchaeota group 2</taxon>
    </lineage>
</organism>
<name>A0A2R6BN28_9ARCH</name>
<comment type="caution">
    <text evidence="1">The sequence shown here is derived from an EMBL/GenBank/DDBJ whole genome shotgun (WGS) entry which is preliminary data.</text>
</comment>
<dbReference type="EMBL" id="NEXM01000007">
    <property type="protein sequence ID" value="PSO00021.1"/>
    <property type="molecule type" value="Genomic_DNA"/>
</dbReference>
<evidence type="ECO:0000313" key="2">
    <source>
        <dbReference type="Proteomes" id="UP000240381"/>
    </source>
</evidence>
<sequence>MYYIKYGKGLLPLSTCKKKEEQREVVREKGDARKQRRVMDVPTIHACPACHYEEECFDYPEHVCANCGNVWITAKAFCGTCGD</sequence>
<dbReference type="Proteomes" id="UP000240381">
    <property type="component" value="Unassembled WGS sequence"/>
</dbReference>
<dbReference type="AlphaFoldDB" id="A0A2R6BN28"/>
<protein>
    <submittedName>
        <fullName evidence="1">Uncharacterized protein</fullName>
    </submittedName>
</protein>
<accession>A0A2R6BN28</accession>